<organism evidence="1 2">
    <name type="scientific">Cesiribacter andamanensis AMV16</name>
    <dbReference type="NCBI Taxonomy" id="1279009"/>
    <lineage>
        <taxon>Bacteria</taxon>
        <taxon>Pseudomonadati</taxon>
        <taxon>Bacteroidota</taxon>
        <taxon>Cytophagia</taxon>
        <taxon>Cytophagales</taxon>
        <taxon>Cesiribacteraceae</taxon>
        <taxon>Cesiribacter</taxon>
    </lineage>
</organism>
<proteinExistence type="predicted"/>
<protein>
    <recommendedName>
        <fullName evidence="3">Glycosyl transferase family 2</fullName>
    </recommendedName>
</protein>
<evidence type="ECO:0000313" key="2">
    <source>
        <dbReference type="Proteomes" id="UP000011910"/>
    </source>
</evidence>
<reference evidence="1 2" key="1">
    <citation type="journal article" date="2013" name="Genome Announc.">
        <title>Draft Genome Sequence of Cesiribacter andamanensis Strain AMV16T, Isolated from a Soil Sample from a Mud Volcano in the Andaman Islands, India.</title>
        <authorList>
            <person name="Shivaji S."/>
            <person name="Ara S."/>
            <person name="Begum Z."/>
            <person name="Srinivas T.N."/>
            <person name="Singh A."/>
            <person name="Kumar Pinnaka A."/>
        </authorList>
    </citation>
    <scope>NUCLEOTIDE SEQUENCE [LARGE SCALE GENOMIC DNA]</scope>
    <source>
        <strain evidence="1 2">AMV16</strain>
    </source>
</reference>
<sequence length="305" mass="35804">MSDSLIIKVGFCVAYDWELLKTSLPLVYPYADRICLSLDKDRKSWAGNHFEFNEHKFNGFLKEIDKDNKILLIEKDFSDTCRTTRENCNLQRTAMAEALGTGGWHIQIDADEYFLDFENFVNYLKKLHPCPTGKEKPFNVLANYVPLIKQVNGGFLYVDFLNSIPESAPFATTSPKYERARHNGYFNMISPFYVVHETWARNEDDLWFKINNWGHSSEELHEVKKRKSYFDLWKALDENNYFYVRNFHPAVPVAWPALDFQMGTTAAEFIDNFKVPKFPVSDFQISLRNSRNIARLKMLYYKMKS</sequence>
<dbReference type="AlphaFoldDB" id="M7NPQ6"/>
<dbReference type="OrthoDB" id="745987at2"/>
<dbReference type="eggNOG" id="ENOG502Z7Y4">
    <property type="taxonomic scope" value="Bacteria"/>
</dbReference>
<dbReference type="Proteomes" id="UP000011910">
    <property type="component" value="Unassembled WGS sequence"/>
</dbReference>
<dbReference type="STRING" id="1279009.ADICEAN_01129"/>
<evidence type="ECO:0008006" key="3">
    <source>
        <dbReference type="Google" id="ProtNLM"/>
    </source>
</evidence>
<name>M7NPQ6_9BACT</name>
<accession>M7NPQ6</accession>
<dbReference type="RefSeq" id="WP_009194529.1">
    <property type="nucleotide sequence ID" value="NZ_AODQ01000019.1"/>
</dbReference>
<evidence type="ECO:0000313" key="1">
    <source>
        <dbReference type="EMBL" id="EMR03695.1"/>
    </source>
</evidence>
<keyword evidence="2" id="KW-1185">Reference proteome</keyword>
<gene>
    <name evidence="1" type="ORF">ADICEAN_01129</name>
</gene>
<dbReference type="EMBL" id="AODQ01000019">
    <property type="protein sequence ID" value="EMR03695.1"/>
    <property type="molecule type" value="Genomic_DNA"/>
</dbReference>
<comment type="caution">
    <text evidence="1">The sequence shown here is derived from an EMBL/GenBank/DDBJ whole genome shotgun (WGS) entry which is preliminary data.</text>
</comment>